<proteinExistence type="predicted"/>
<keyword evidence="2" id="KW-1185">Reference proteome</keyword>
<dbReference type="Proteomes" id="UP000230066">
    <property type="component" value="Unassembled WGS sequence"/>
</dbReference>
<sequence length="411" mass="47966">MGSASRHAQRLANNFLDDLDTMQRASRARDRRAMSHLETGVRSTSAFENMPSSIRRRRSLTSNRIHFGAPVQLHYTWPSQPTTDYPTVYRRPRIVRQYSPSVMMVGKSAYSAPVTRVTYYPPRANWITQGANVYDTHRDWRSRFWYDQIVEHPEHALPTSSLRAHAPPKPQIFSPAVQEYLSYLPRRTQSMLDLYDELEEPFPRVIHTSVSRRTPLYSTRLRSVPPAPSVSTTYRPIFYTSDIGVTPLAPRTYYRTQRYVSETPYYLSSYSTRTSETSRPPLSSVYTSTSTPVTHRYTYYQPSTVARKLYTPYRVGSYTNLSPEVQHERRRIERQMDNILEYKLPPPEYFRDMRGTLRNLHDRLDEHRRLIDKYSGIEMNTATSSVEDRIESKYQQLASRMGRTSTATARA</sequence>
<dbReference type="EMBL" id="JXXN02000024">
    <property type="protein sequence ID" value="THD29009.1"/>
    <property type="molecule type" value="Genomic_DNA"/>
</dbReference>
<gene>
    <name evidence="1" type="ORF">D915_000142</name>
</gene>
<name>A0A4E0RJ30_FASHE</name>
<accession>A0A4E0RJ30</accession>
<protein>
    <submittedName>
        <fullName evidence="1">Uncharacterized protein</fullName>
    </submittedName>
</protein>
<comment type="caution">
    <text evidence="1">The sequence shown here is derived from an EMBL/GenBank/DDBJ whole genome shotgun (WGS) entry which is preliminary data.</text>
</comment>
<evidence type="ECO:0000313" key="1">
    <source>
        <dbReference type="EMBL" id="THD29009.1"/>
    </source>
</evidence>
<organism evidence="1 2">
    <name type="scientific">Fasciola hepatica</name>
    <name type="common">Liver fluke</name>
    <dbReference type="NCBI Taxonomy" id="6192"/>
    <lineage>
        <taxon>Eukaryota</taxon>
        <taxon>Metazoa</taxon>
        <taxon>Spiralia</taxon>
        <taxon>Lophotrochozoa</taxon>
        <taxon>Platyhelminthes</taxon>
        <taxon>Trematoda</taxon>
        <taxon>Digenea</taxon>
        <taxon>Plagiorchiida</taxon>
        <taxon>Echinostomata</taxon>
        <taxon>Echinostomatoidea</taxon>
        <taxon>Fasciolidae</taxon>
        <taxon>Fasciola</taxon>
    </lineage>
</organism>
<dbReference type="AlphaFoldDB" id="A0A4E0RJ30"/>
<evidence type="ECO:0000313" key="2">
    <source>
        <dbReference type="Proteomes" id="UP000230066"/>
    </source>
</evidence>
<reference evidence="1" key="1">
    <citation type="submission" date="2019-03" db="EMBL/GenBank/DDBJ databases">
        <title>Improved annotation for the trematode Fasciola hepatica.</title>
        <authorList>
            <person name="Choi Y.-J."/>
            <person name="Martin J."/>
            <person name="Mitreva M."/>
        </authorList>
    </citation>
    <scope>NUCLEOTIDE SEQUENCE [LARGE SCALE GENOMIC DNA]</scope>
</reference>